<evidence type="ECO:0000259" key="8">
    <source>
        <dbReference type="PROSITE" id="PS50011"/>
    </source>
</evidence>
<comment type="subunit">
    <text evidence="6">Homodimer. Forms a heterotrimer with a catalytic subunit PAN2 to form the poly(A)-nuclease (PAN) deadenylation complex. Interacts (via PAM-2 motif) with poly(A)-binding protein (via PABC domain), conferring substrate specificity of the enzyme complex.</text>
</comment>
<comment type="similarity">
    <text evidence="6">Belongs to the protein kinase superfamily. PAN3 family.</text>
</comment>
<keyword evidence="10" id="KW-1185">Reference proteome</keyword>
<dbReference type="GO" id="GO:0005524">
    <property type="term" value="F:ATP binding"/>
    <property type="evidence" value="ECO:0007669"/>
    <property type="project" value="UniProtKB-UniRule"/>
</dbReference>
<feature type="binding site" evidence="6">
    <location>
        <begin position="813"/>
        <end position="814"/>
    </location>
    <ligand>
        <name>ATP</name>
        <dbReference type="ChEBI" id="CHEBI:30616"/>
    </ligand>
</feature>
<proteinExistence type="inferred from homology"/>
<evidence type="ECO:0000256" key="1">
    <source>
        <dbReference type="ARBA" id="ARBA00022490"/>
    </source>
</evidence>
<dbReference type="Pfam" id="PF16064">
    <property type="entry name" value="DUF4806"/>
    <property type="match status" value="1"/>
</dbReference>
<evidence type="ECO:0000256" key="7">
    <source>
        <dbReference type="SAM" id="MobiDB-lite"/>
    </source>
</evidence>
<dbReference type="GO" id="GO:0031251">
    <property type="term" value="C:PAN complex"/>
    <property type="evidence" value="ECO:0007669"/>
    <property type="project" value="UniProtKB-UniRule"/>
</dbReference>
<comment type="domain">
    <text evidence="6">The N-terminal zinc finger binds to poly(A) RNA.</text>
</comment>
<dbReference type="InterPro" id="IPR011009">
    <property type="entry name" value="Kinase-like_dom_sf"/>
</dbReference>
<evidence type="ECO:0000256" key="3">
    <source>
        <dbReference type="ARBA" id="ARBA00022741"/>
    </source>
</evidence>
<keyword evidence="3 6" id="KW-0547">Nucleotide-binding</keyword>
<dbReference type="GO" id="GO:0000932">
    <property type="term" value="C:P-body"/>
    <property type="evidence" value="ECO:0007669"/>
    <property type="project" value="UniProtKB-SubCell"/>
</dbReference>
<feature type="coiled-coil region" evidence="6">
    <location>
        <begin position="919"/>
        <end position="957"/>
    </location>
</feature>
<dbReference type="HAMAP" id="MF_03181">
    <property type="entry name" value="PAN3"/>
    <property type="match status" value="1"/>
</dbReference>
<dbReference type="PANTHER" id="PTHR12272">
    <property type="entry name" value="DEADENYLATION COMPLEX SUBUNIT PAN3"/>
    <property type="match status" value="1"/>
</dbReference>
<dbReference type="GO" id="GO:0010606">
    <property type="term" value="P:positive regulation of cytoplasmic mRNA processing body assembly"/>
    <property type="evidence" value="ECO:0007669"/>
    <property type="project" value="UniProtKB-UniRule"/>
</dbReference>
<protein>
    <recommendedName>
        <fullName evidence="6">PAN2-PAN3 deadenylation complex subunit PAN3</fullName>
    </recommendedName>
    <alternativeName>
        <fullName evidence="6">PAB1P-dependent poly(A)-specific ribonuclease</fullName>
    </alternativeName>
    <alternativeName>
        <fullName evidence="6">Poly(A)-nuclease deadenylation complex subunit 3</fullName>
        <shortName evidence="6">PAN deadenylation complex subunit 3</shortName>
    </alternativeName>
</protein>
<dbReference type="InterPro" id="IPR030844">
    <property type="entry name" value="PAN3"/>
</dbReference>
<feature type="binding site" evidence="6">
    <location>
        <begin position="730"/>
        <end position="737"/>
    </location>
    <ligand>
        <name>ATP</name>
        <dbReference type="ChEBI" id="CHEBI:30616"/>
    </ligand>
</feature>
<dbReference type="GO" id="GO:0008143">
    <property type="term" value="F:poly(A) binding"/>
    <property type="evidence" value="ECO:0007669"/>
    <property type="project" value="TreeGrafter"/>
</dbReference>
<evidence type="ECO:0000256" key="6">
    <source>
        <dbReference type="HAMAP-Rule" id="MF_03181"/>
    </source>
</evidence>
<dbReference type="PANTHER" id="PTHR12272:SF11">
    <property type="entry name" value="PAN2-PAN3 DEADENYLATION COMPLEX SUBUNIT PAN3"/>
    <property type="match status" value="1"/>
</dbReference>
<dbReference type="Proteomes" id="UP001458880">
    <property type="component" value="Unassembled WGS sequence"/>
</dbReference>
<dbReference type="Gene3D" id="6.10.290.30">
    <property type="entry name" value="Regulatory factor X-associated C-terminal binding domain"/>
    <property type="match status" value="1"/>
</dbReference>
<dbReference type="PROSITE" id="PS50011">
    <property type="entry name" value="PROTEIN_KINASE_DOM"/>
    <property type="match status" value="1"/>
</dbReference>
<dbReference type="SUPFAM" id="SSF56112">
    <property type="entry name" value="Protein kinase-like (PK-like)"/>
    <property type="match status" value="1"/>
</dbReference>
<comment type="subcellular location">
    <subcellularLocation>
        <location evidence="6">Cytoplasm</location>
        <location evidence="6">P-body</location>
    </subcellularLocation>
</comment>
<comment type="domain">
    <text evidence="6">The pseudokinase domain, the coiled-coil (CC), and C-terminal knob domain (CK) form a structural unit (PKC) that forms an extensive high-affinity interaction surface for PAN2.</text>
</comment>
<accession>A0AAW1KNR7</accession>
<feature type="region of interest" description="Disordered" evidence="7">
    <location>
        <begin position="496"/>
        <end position="521"/>
    </location>
</feature>
<feature type="domain" description="Protein kinase" evidence="8">
    <location>
        <begin position="652"/>
        <end position="922"/>
    </location>
</feature>
<dbReference type="InterPro" id="IPR032071">
    <property type="entry name" value="DUF4806"/>
</dbReference>
<dbReference type="AlphaFoldDB" id="A0AAW1KNR7"/>
<feature type="binding site" evidence="6">
    <location>
        <position position="681"/>
    </location>
    <ligand>
        <name>ATP</name>
        <dbReference type="ChEBI" id="CHEBI:30616"/>
    </ligand>
</feature>
<dbReference type="InterPro" id="IPR038308">
    <property type="entry name" value="RFXAP_C_sf"/>
</dbReference>
<comment type="caution">
    <text evidence="9">The sequence shown here is derived from an EMBL/GenBank/DDBJ whole genome shotgun (WGS) entry which is preliminary data.</text>
</comment>
<dbReference type="GO" id="GO:0004672">
    <property type="term" value="F:protein kinase activity"/>
    <property type="evidence" value="ECO:0007669"/>
    <property type="project" value="InterPro"/>
</dbReference>
<comment type="function">
    <text evidence="6">Regulatory subunit of the poly(A)-nuclease (PAN) deadenylation complex, one of two cytoplasmic mRNA deadenylases involved in general and miRNA-mediated mRNA turnover. PAN specifically shortens poly(A) tails of RNA and the activity is stimulated by poly(A)-binding protein (PABP). PAN deadenylation is followed by rapid degradation of the shortened mRNA tails by the CCR4-NOT complex. Deadenylated mRNAs are then degraded by two alternative mechanisms, namely exosome-mediated 3'-5' exonucleolytic degradation, or deadenlyation-dependent mRNA decaping and subsequent 5'-3' exonucleolytic degradation by XRN1. PAN3 acts as a positive regulator for PAN activity, recruiting the catalytic subunit PAN2 to mRNA via its interaction with RNA and PABP, and to miRNA targets via its interaction with GW182 family proteins.</text>
</comment>
<dbReference type="GO" id="GO:0000289">
    <property type="term" value="P:nuclear-transcribed mRNA poly(A) tail shortening"/>
    <property type="evidence" value="ECO:0007669"/>
    <property type="project" value="UniProtKB-UniRule"/>
</dbReference>
<comment type="domain">
    <text evidence="6">Contains a pseudokinase domain. The protein kinase domain is predicted to be catalytically inactive because some of the residues important for catalytic activity are substituted and it lacks the equivalent of the binding site for a peptide substrate. However, it has retained an ATP-binding site and ATP-binding is required for mRNA degradation, stimulating the activity of the PAN2 nuclease in vitro. The nucleotide-binding site is juxtaposed to the RNase active site of PAN2 in the complex and may actually bind nucleosides of a poly(A) RNA rather than ATP, feeding the poly(A)-tail to the active site of the deadenylase and thus increasing the efficiency with which this distributive enzyme degrades oligo(A) RNAs.</text>
</comment>
<evidence type="ECO:0000256" key="5">
    <source>
        <dbReference type="ARBA" id="ARBA00023054"/>
    </source>
</evidence>
<dbReference type="EMBL" id="JASPKY010000186">
    <property type="protein sequence ID" value="KAK9722666.1"/>
    <property type="molecule type" value="Genomic_DNA"/>
</dbReference>
<keyword evidence="4 6" id="KW-0067">ATP-binding</keyword>
<dbReference type="GO" id="GO:0006397">
    <property type="term" value="P:mRNA processing"/>
    <property type="evidence" value="ECO:0007669"/>
    <property type="project" value="UniProtKB-KW"/>
</dbReference>
<reference evidence="9 10" key="1">
    <citation type="journal article" date="2024" name="BMC Genomics">
        <title>De novo assembly and annotation of Popillia japonica's genome with initial clues to its potential as an invasive pest.</title>
        <authorList>
            <person name="Cucini C."/>
            <person name="Boschi S."/>
            <person name="Funari R."/>
            <person name="Cardaioli E."/>
            <person name="Iannotti N."/>
            <person name="Marturano G."/>
            <person name="Paoli F."/>
            <person name="Bruttini M."/>
            <person name="Carapelli A."/>
            <person name="Frati F."/>
            <person name="Nardi F."/>
        </authorList>
    </citation>
    <scope>NUCLEOTIDE SEQUENCE [LARGE SCALE GENOMIC DNA]</scope>
    <source>
        <strain evidence="9">DMR45628</strain>
    </source>
</reference>
<dbReference type="FunFam" id="1.20.5.5160:FF:000002">
    <property type="entry name" value="PAN2-PAN3 deadenylation complex subunit PAN3"/>
    <property type="match status" value="1"/>
</dbReference>
<dbReference type="InterPro" id="IPR000719">
    <property type="entry name" value="Prot_kinase_dom"/>
</dbReference>
<evidence type="ECO:0000256" key="4">
    <source>
        <dbReference type="ARBA" id="ARBA00022840"/>
    </source>
</evidence>
<name>A0AAW1KNR7_POPJA</name>
<sequence>MMLINNNNFVLEQLMATDYNNDIQQSNEVVASIKGDVAYIKQEICNIKQELKLHTTKMNLNFDKIYDRLSAKKNCTCNCENAFIRQHNVTIPKEDLLKKYKFPLSSTADISKLDQEIRNNIEFKGQLVTALSRIGGTSGEEEGAKIAYKIIDFLFRSDVLVNYTWTGISRGKSSEKISFQMLEGIVTVLFEVISLADNRHTKQKNANVLKEGVLKHAKKRSLRKRASLFPIDQNEDAVETKEADHEEVRCQNTENLGADDDNILAYYQMDSEPKDVRERLNSLILKKIYDQQERESKEIKKEEEETQSGVVVKREVDCDTTEEKQPENVEHNKHYPKATSEYNIFFRNVSLNEILNEKKKALLRDPQVVNFLQNKIKFSDFCFEILQIFGMDHPVFLPYASANGVPQESKLATYMSRQNTSTPVSRQNTSTPVVTNNLSQTFSKISIESPVSTKKVTPQSPEFVPGARVIASSTSASPNFFNSFAGLAGTAAGPGFPRLIDSPHSTSVSPHATPQSSPPPLAISNCSPIPHGAIEKPIGTVAVAYQENVGGTTYFYPTSSENSHTTNDTLNSISTNNSLSSAYQVYPGTPSHVNSIKFRGTNSSFFVSEDTRLDILGRNALTLAQSDPEHFPDLPHDVDSYHELCPLEPIPNNSLHKTHLGYQASMYKATNIKTGVRYCLRRIHGFRLQNTKCMTYVDQWKKLVHSNIVQLKEVFTTKAFGDNSMVFVYDFHPGSETLLSKHFSPDQLNGYTDPFATDPTAPRPYSHQKNNILRHQQSNKLPESLIWNYIIQLTSALRIIHSAGLACRSLDPTKIIITSGNRLRLSCLGVMDVIMNDTSASANPTAMIQHYQQDDLTALGKLVLALACKSTMAVQRENISTAIDVVTRTYTSDLRNLIMYLLALQSRRSVTDLMPMIGARFYTQLDNIQSRTDVLENEVSKEMENGRLFRLMVKLGTINERPEFNMDGTWSETGDRYMLKLFRDYVFHQVTEDGRPWLDMSHVVQCLNKLDTGVPEKVCLMSRDEQSILVVSYAELKHCLVQSFDEILSASMSTDNVT</sequence>
<dbReference type="FunFam" id="1.10.287.3700:FF:000001">
    <property type="entry name" value="PAN2-PAN3 deadenylation complex subunit PAN3"/>
    <property type="match status" value="1"/>
</dbReference>
<dbReference type="FunFam" id="1.10.510.10:FF:000451">
    <property type="entry name" value="PAN2-PAN3 deadenylation complex subunit PAN3"/>
    <property type="match status" value="1"/>
</dbReference>
<keyword evidence="5 6" id="KW-0175">Coiled coil</keyword>
<evidence type="ECO:0000313" key="9">
    <source>
        <dbReference type="EMBL" id="KAK9722666.1"/>
    </source>
</evidence>
<comment type="caution">
    <text evidence="6">Lacks conserved residue(s) required for the propagation of feature annotation.</text>
</comment>
<dbReference type="InterPro" id="IPR041332">
    <property type="entry name" value="Pan3_CK"/>
</dbReference>
<gene>
    <name evidence="6" type="primary">PAN3</name>
    <name evidence="9" type="ORF">QE152_g19545</name>
</gene>
<keyword evidence="1 6" id="KW-0963">Cytoplasm</keyword>
<dbReference type="Gene3D" id="1.20.5.5160">
    <property type="match status" value="1"/>
</dbReference>
<organism evidence="9 10">
    <name type="scientific">Popillia japonica</name>
    <name type="common">Japanese beetle</name>
    <dbReference type="NCBI Taxonomy" id="7064"/>
    <lineage>
        <taxon>Eukaryota</taxon>
        <taxon>Metazoa</taxon>
        <taxon>Ecdysozoa</taxon>
        <taxon>Arthropoda</taxon>
        <taxon>Hexapoda</taxon>
        <taxon>Insecta</taxon>
        <taxon>Pterygota</taxon>
        <taxon>Neoptera</taxon>
        <taxon>Endopterygota</taxon>
        <taxon>Coleoptera</taxon>
        <taxon>Polyphaga</taxon>
        <taxon>Scarabaeiformia</taxon>
        <taxon>Scarabaeidae</taxon>
        <taxon>Rutelinae</taxon>
        <taxon>Popillia</taxon>
    </lineage>
</organism>
<feature type="compositionally biased region" description="Polar residues" evidence="7">
    <location>
        <begin position="503"/>
        <end position="515"/>
    </location>
</feature>
<keyword evidence="2 6" id="KW-0507">mRNA processing</keyword>
<dbReference type="Gene3D" id="1.10.510.10">
    <property type="entry name" value="Transferase(Phosphotransferase) domain 1"/>
    <property type="match status" value="1"/>
</dbReference>
<dbReference type="Pfam" id="PF18101">
    <property type="entry name" value="Pan3_CK"/>
    <property type="match status" value="1"/>
</dbReference>
<dbReference type="Gene3D" id="1.10.287.3700">
    <property type="match status" value="1"/>
</dbReference>
<feature type="region of interest" description="Knob domain" evidence="6">
    <location>
        <begin position="958"/>
        <end position="1058"/>
    </location>
</feature>
<evidence type="ECO:0000256" key="2">
    <source>
        <dbReference type="ARBA" id="ARBA00022664"/>
    </source>
</evidence>
<evidence type="ECO:0000313" key="10">
    <source>
        <dbReference type="Proteomes" id="UP001458880"/>
    </source>
</evidence>